<dbReference type="InterPro" id="IPR046335">
    <property type="entry name" value="LacI/GalR-like_sensor"/>
</dbReference>
<dbReference type="Proteomes" id="UP000199315">
    <property type="component" value="Unassembled WGS sequence"/>
</dbReference>
<dbReference type="SMART" id="SM00354">
    <property type="entry name" value="HTH_LACI"/>
    <property type="match status" value="1"/>
</dbReference>
<dbReference type="Pfam" id="PF13377">
    <property type="entry name" value="Peripla_BP_3"/>
    <property type="match status" value="1"/>
</dbReference>
<evidence type="ECO:0000256" key="3">
    <source>
        <dbReference type="ARBA" id="ARBA00023125"/>
    </source>
</evidence>
<dbReference type="InterPro" id="IPR000843">
    <property type="entry name" value="HTH_LacI"/>
</dbReference>
<dbReference type="AlphaFoldDB" id="A0A1D3TWW8"/>
<dbReference type="SUPFAM" id="SSF53822">
    <property type="entry name" value="Periplasmic binding protein-like I"/>
    <property type="match status" value="1"/>
</dbReference>
<dbReference type="SUPFAM" id="SSF47413">
    <property type="entry name" value="lambda repressor-like DNA-binding domains"/>
    <property type="match status" value="1"/>
</dbReference>
<keyword evidence="3" id="KW-0238">DNA-binding</keyword>
<keyword evidence="1" id="KW-0678">Repressor</keyword>
<accession>A0A1D3TWW8</accession>
<dbReference type="EMBL" id="FMKA01000025">
    <property type="protein sequence ID" value="SCP98753.1"/>
    <property type="molecule type" value="Genomic_DNA"/>
</dbReference>
<feature type="domain" description="HTH lacI-type" evidence="5">
    <location>
        <begin position="4"/>
        <end position="55"/>
    </location>
</feature>
<dbReference type="PANTHER" id="PTHR30146">
    <property type="entry name" value="LACI-RELATED TRANSCRIPTIONAL REPRESSOR"/>
    <property type="match status" value="1"/>
</dbReference>
<evidence type="ECO:0000256" key="4">
    <source>
        <dbReference type="ARBA" id="ARBA00023163"/>
    </source>
</evidence>
<dbReference type="RefSeq" id="WP_091235895.1">
    <property type="nucleotide sequence ID" value="NZ_FMKA01000025.1"/>
</dbReference>
<protein>
    <submittedName>
        <fullName evidence="6">LacI family transcriptional regulator/LacI family transcriptional regulator, purine nucleotide synthesis repressor</fullName>
    </submittedName>
</protein>
<evidence type="ECO:0000313" key="7">
    <source>
        <dbReference type="Proteomes" id="UP000199315"/>
    </source>
</evidence>
<keyword evidence="2" id="KW-0805">Transcription regulation</keyword>
<proteinExistence type="predicted"/>
<evidence type="ECO:0000256" key="1">
    <source>
        <dbReference type="ARBA" id="ARBA00022491"/>
    </source>
</evidence>
<dbReference type="CDD" id="cd19974">
    <property type="entry name" value="PBP1_LacI-like"/>
    <property type="match status" value="1"/>
</dbReference>
<dbReference type="GO" id="GO:0003700">
    <property type="term" value="F:DNA-binding transcription factor activity"/>
    <property type="evidence" value="ECO:0007669"/>
    <property type="project" value="TreeGrafter"/>
</dbReference>
<reference evidence="6 7" key="1">
    <citation type="submission" date="2016-09" db="EMBL/GenBank/DDBJ databases">
        <authorList>
            <person name="Capua I."/>
            <person name="De Benedictis P."/>
            <person name="Joannis T."/>
            <person name="Lombin L.H."/>
            <person name="Cattoli G."/>
        </authorList>
    </citation>
    <scope>NUCLEOTIDE SEQUENCE [LARGE SCALE GENOMIC DNA]</scope>
    <source>
        <strain evidence="6 7">GluBS11</strain>
    </source>
</reference>
<organism evidence="6 7">
    <name type="scientific">Anaerobium acetethylicum</name>
    <dbReference type="NCBI Taxonomy" id="1619234"/>
    <lineage>
        <taxon>Bacteria</taxon>
        <taxon>Bacillati</taxon>
        <taxon>Bacillota</taxon>
        <taxon>Clostridia</taxon>
        <taxon>Lachnospirales</taxon>
        <taxon>Lachnospiraceae</taxon>
        <taxon>Anaerobium</taxon>
    </lineage>
</organism>
<dbReference type="STRING" id="1619234.SAMN05421730_102537"/>
<evidence type="ECO:0000313" key="6">
    <source>
        <dbReference type="EMBL" id="SCP98753.1"/>
    </source>
</evidence>
<dbReference type="Gene3D" id="3.40.50.2300">
    <property type="match status" value="2"/>
</dbReference>
<sequence length="340" mass="38733">MGKVRMADIAERVGVSTVTVHNALSGQKGVSEELRQRIQEEARLLGYQLSSSPKKQDENKGEFKKIGVIIAENYLAQYATFYWKMYQELAILASEKGCFTTIEVLKKEEEKRTLTLPKIVTEQNIEGLIVIGEIDKRYIRKIREAARMPVVYLDFYDKDLAADAVITDNFYGMYLMTELLFEQGIEDIGFIGSIYATSSIMDRYCGFMKSMMEHRKNIHPEWLIEDRDDMGQVEFDLPKKLPKAFVCNCDLVAGMLILKLKEQGYRVPEDISVVGFDNYLYPGFPDMKISTYEVNTKAMTKVALEKVLKQIKNPKAGRGLDIVAGHMVIKQSVKMKGKAI</sequence>
<dbReference type="Pfam" id="PF00356">
    <property type="entry name" value="LacI"/>
    <property type="match status" value="1"/>
</dbReference>
<keyword evidence="7" id="KW-1185">Reference proteome</keyword>
<dbReference type="PANTHER" id="PTHR30146:SF148">
    <property type="entry name" value="HTH-TYPE TRANSCRIPTIONAL REPRESSOR PURR-RELATED"/>
    <property type="match status" value="1"/>
</dbReference>
<dbReference type="InterPro" id="IPR028082">
    <property type="entry name" value="Peripla_BP_I"/>
</dbReference>
<gene>
    <name evidence="6" type="ORF">SAMN05421730_102537</name>
</gene>
<dbReference type="Gene3D" id="1.10.260.40">
    <property type="entry name" value="lambda repressor-like DNA-binding domains"/>
    <property type="match status" value="1"/>
</dbReference>
<evidence type="ECO:0000256" key="2">
    <source>
        <dbReference type="ARBA" id="ARBA00023015"/>
    </source>
</evidence>
<dbReference type="OrthoDB" id="2026446at2"/>
<name>A0A1D3TWW8_9FIRM</name>
<dbReference type="GO" id="GO:0000976">
    <property type="term" value="F:transcription cis-regulatory region binding"/>
    <property type="evidence" value="ECO:0007669"/>
    <property type="project" value="TreeGrafter"/>
</dbReference>
<dbReference type="CDD" id="cd01392">
    <property type="entry name" value="HTH_LacI"/>
    <property type="match status" value="1"/>
</dbReference>
<dbReference type="InterPro" id="IPR010982">
    <property type="entry name" value="Lambda_DNA-bd_dom_sf"/>
</dbReference>
<dbReference type="PROSITE" id="PS50932">
    <property type="entry name" value="HTH_LACI_2"/>
    <property type="match status" value="1"/>
</dbReference>
<keyword evidence="4" id="KW-0804">Transcription</keyword>
<evidence type="ECO:0000259" key="5">
    <source>
        <dbReference type="PROSITE" id="PS50932"/>
    </source>
</evidence>
<dbReference type="PROSITE" id="PS00356">
    <property type="entry name" value="HTH_LACI_1"/>
    <property type="match status" value="1"/>
</dbReference>